<feature type="chain" id="PRO_5025694503" description="Mid2 domain-containing protein" evidence="3">
    <location>
        <begin position="22"/>
        <end position="186"/>
    </location>
</feature>
<evidence type="ECO:0000313" key="5">
    <source>
        <dbReference type="Proteomes" id="UP000799779"/>
    </source>
</evidence>
<accession>A0A6A5WA85</accession>
<dbReference type="EMBL" id="ML977609">
    <property type="protein sequence ID" value="KAF1997804.1"/>
    <property type="molecule type" value="Genomic_DNA"/>
</dbReference>
<dbReference type="AlphaFoldDB" id="A0A6A5WA85"/>
<protein>
    <recommendedName>
        <fullName evidence="6">Mid2 domain-containing protein</fullName>
    </recommendedName>
</protein>
<feature type="transmembrane region" description="Helical" evidence="2">
    <location>
        <begin position="148"/>
        <end position="172"/>
    </location>
</feature>
<sequence>MKGTSSMLYLLLAVFVSLVVSLPMSDCSTMASAAPVPINSYTEAHFVTITTTTVDTVSLLPRQDPVNTWWNPDPVPSVWSEPAWSESAWPAPVNTWVPSSVPVWSEPVASWTEIPWVNPTATVSGPTNPSSASPHNKGHDEKKLPDNLIIFISVGSSCVGFGIFGVVVILLYRHRKAGKGIDAEDV</sequence>
<feature type="signal peptide" evidence="3">
    <location>
        <begin position="1"/>
        <end position="21"/>
    </location>
</feature>
<proteinExistence type="predicted"/>
<keyword evidence="5" id="KW-1185">Reference proteome</keyword>
<evidence type="ECO:0000256" key="3">
    <source>
        <dbReference type="SAM" id="SignalP"/>
    </source>
</evidence>
<evidence type="ECO:0000256" key="1">
    <source>
        <dbReference type="SAM" id="MobiDB-lite"/>
    </source>
</evidence>
<dbReference type="Proteomes" id="UP000799779">
    <property type="component" value="Unassembled WGS sequence"/>
</dbReference>
<name>A0A6A5WA85_9PLEO</name>
<gene>
    <name evidence="4" type="ORF">P154DRAFT_536855</name>
</gene>
<keyword evidence="2" id="KW-1133">Transmembrane helix</keyword>
<reference evidence="4" key="1">
    <citation type="journal article" date="2020" name="Stud. Mycol.">
        <title>101 Dothideomycetes genomes: a test case for predicting lifestyles and emergence of pathogens.</title>
        <authorList>
            <person name="Haridas S."/>
            <person name="Albert R."/>
            <person name="Binder M."/>
            <person name="Bloem J."/>
            <person name="Labutti K."/>
            <person name="Salamov A."/>
            <person name="Andreopoulos B."/>
            <person name="Baker S."/>
            <person name="Barry K."/>
            <person name="Bills G."/>
            <person name="Bluhm B."/>
            <person name="Cannon C."/>
            <person name="Castanera R."/>
            <person name="Culley D."/>
            <person name="Daum C."/>
            <person name="Ezra D."/>
            <person name="Gonzalez J."/>
            <person name="Henrissat B."/>
            <person name="Kuo A."/>
            <person name="Liang C."/>
            <person name="Lipzen A."/>
            <person name="Lutzoni F."/>
            <person name="Magnuson J."/>
            <person name="Mondo S."/>
            <person name="Nolan M."/>
            <person name="Ohm R."/>
            <person name="Pangilinan J."/>
            <person name="Park H.-J."/>
            <person name="Ramirez L."/>
            <person name="Alfaro M."/>
            <person name="Sun H."/>
            <person name="Tritt A."/>
            <person name="Yoshinaga Y."/>
            <person name="Zwiers L.-H."/>
            <person name="Turgeon B."/>
            <person name="Goodwin S."/>
            <person name="Spatafora J."/>
            <person name="Crous P."/>
            <person name="Grigoriev I."/>
        </authorList>
    </citation>
    <scope>NUCLEOTIDE SEQUENCE</scope>
    <source>
        <strain evidence="4">CBS 123094</strain>
    </source>
</reference>
<evidence type="ECO:0008006" key="6">
    <source>
        <dbReference type="Google" id="ProtNLM"/>
    </source>
</evidence>
<keyword evidence="2" id="KW-0472">Membrane</keyword>
<feature type="region of interest" description="Disordered" evidence="1">
    <location>
        <begin position="120"/>
        <end position="139"/>
    </location>
</feature>
<feature type="compositionally biased region" description="Polar residues" evidence="1">
    <location>
        <begin position="120"/>
        <end position="134"/>
    </location>
</feature>
<keyword evidence="2" id="KW-0812">Transmembrane</keyword>
<keyword evidence="3" id="KW-0732">Signal</keyword>
<organism evidence="4 5">
    <name type="scientific">Amniculicola lignicola CBS 123094</name>
    <dbReference type="NCBI Taxonomy" id="1392246"/>
    <lineage>
        <taxon>Eukaryota</taxon>
        <taxon>Fungi</taxon>
        <taxon>Dikarya</taxon>
        <taxon>Ascomycota</taxon>
        <taxon>Pezizomycotina</taxon>
        <taxon>Dothideomycetes</taxon>
        <taxon>Pleosporomycetidae</taxon>
        <taxon>Pleosporales</taxon>
        <taxon>Amniculicolaceae</taxon>
        <taxon>Amniculicola</taxon>
    </lineage>
</organism>
<evidence type="ECO:0000256" key="2">
    <source>
        <dbReference type="SAM" id="Phobius"/>
    </source>
</evidence>
<evidence type="ECO:0000313" key="4">
    <source>
        <dbReference type="EMBL" id="KAF1997804.1"/>
    </source>
</evidence>